<organism evidence="1 2">
    <name type="scientific">Pogona vitticeps</name>
    <name type="common">central bearded dragon</name>
    <dbReference type="NCBI Taxonomy" id="103695"/>
    <lineage>
        <taxon>Eukaryota</taxon>
        <taxon>Metazoa</taxon>
        <taxon>Chordata</taxon>
        <taxon>Craniata</taxon>
        <taxon>Vertebrata</taxon>
        <taxon>Euteleostomi</taxon>
        <taxon>Lepidosauria</taxon>
        <taxon>Squamata</taxon>
        <taxon>Bifurcata</taxon>
        <taxon>Unidentata</taxon>
        <taxon>Episquamata</taxon>
        <taxon>Toxicofera</taxon>
        <taxon>Iguania</taxon>
        <taxon>Acrodonta</taxon>
        <taxon>Agamidae</taxon>
        <taxon>Amphibolurinae</taxon>
        <taxon>Pogona</taxon>
    </lineage>
</organism>
<dbReference type="Gene3D" id="2.60.40.10">
    <property type="entry name" value="Immunoglobulins"/>
    <property type="match status" value="2"/>
</dbReference>
<dbReference type="InterPro" id="IPR013783">
    <property type="entry name" value="Ig-like_fold"/>
</dbReference>
<sequence length="313" mass="34912">MHGKETLGKFVPFPQKSQYSADTRWKRDSVTKDNHLINGTVGDCMLLDPNSQKPAVNVHYLIWKKGSFLGKMKGPNVTPCKTDNKRCIIASNGSLSLCPAWLEDSGQYVVEAYTKDGIQEYTHRFQVVLAQPKLRSNLINGTPGNCVLFDLDSRKPAIRISNVTWRKDHILMGKMKGGNVTACEIYSKRCLIFINGSLSLCPMWLEDSGQYFVEVFTDDGKQLYNQSIHLVLTDIEGPAQHELYTAAEGQWPMSRNEEETTAAAAPCITKNPTSLNISTFQGEATGEEWGETIMRNGMECHILLEGAICSEPQ</sequence>
<protein>
    <submittedName>
        <fullName evidence="2">Uncharacterized protein isoform X1</fullName>
    </submittedName>
</protein>
<dbReference type="RefSeq" id="XP_072850095.1">
    <property type="nucleotide sequence ID" value="XM_072993994.1"/>
</dbReference>
<accession>A0ABM5FXG7</accession>
<dbReference type="SUPFAM" id="SSF48726">
    <property type="entry name" value="Immunoglobulin"/>
    <property type="match status" value="2"/>
</dbReference>
<dbReference type="Proteomes" id="UP001652642">
    <property type="component" value="Chromosome 3"/>
</dbReference>
<gene>
    <name evidence="2" type="primary">LOC110088694</name>
</gene>
<evidence type="ECO:0000313" key="1">
    <source>
        <dbReference type="Proteomes" id="UP001652642"/>
    </source>
</evidence>
<dbReference type="InterPro" id="IPR036179">
    <property type="entry name" value="Ig-like_dom_sf"/>
</dbReference>
<keyword evidence="1" id="KW-1185">Reference proteome</keyword>
<dbReference type="GeneID" id="110088694"/>
<proteinExistence type="predicted"/>
<evidence type="ECO:0000313" key="2">
    <source>
        <dbReference type="RefSeq" id="XP_072850095.1"/>
    </source>
</evidence>
<name>A0ABM5FXG7_9SAUR</name>
<reference evidence="2" key="1">
    <citation type="submission" date="2025-08" db="UniProtKB">
        <authorList>
            <consortium name="RefSeq"/>
        </authorList>
    </citation>
    <scope>IDENTIFICATION</scope>
</reference>